<gene>
    <name evidence="2" type="ORF">RZS28_08155</name>
</gene>
<keyword evidence="3" id="KW-1185">Reference proteome</keyword>
<evidence type="ECO:0000313" key="3">
    <source>
        <dbReference type="Proteomes" id="UP001626536"/>
    </source>
</evidence>
<evidence type="ECO:0000256" key="1">
    <source>
        <dbReference type="SAM" id="MobiDB-lite"/>
    </source>
</evidence>
<organism evidence="2 3">
    <name type="scientific">Methylocapsa polymorpha</name>
    <dbReference type="NCBI Taxonomy" id="3080828"/>
    <lineage>
        <taxon>Bacteria</taxon>
        <taxon>Pseudomonadati</taxon>
        <taxon>Pseudomonadota</taxon>
        <taxon>Alphaproteobacteria</taxon>
        <taxon>Hyphomicrobiales</taxon>
        <taxon>Beijerinckiaceae</taxon>
        <taxon>Methylocapsa</taxon>
    </lineage>
</organism>
<accession>A0ABZ0HVB4</accession>
<name>A0ABZ0HVB4_9HYPH</name>
<dbReference type="EMBL" id="CP136862">
    <property type="protein sequence ID" value="WOJ91224.1"/>
    <property type="molecule type" value="Genomic_DNA"/>
</dbReference>
<sequence>MRFCGRLEGEVPAAPGALAALLGLALTEIASALAALEVEGFAMRGRFTPGAKADEWCSRRLLARIHRYTIKRLRAEIEPVAARDFLRFLFAWQHVTADARMEGRMRSARPSRGSKGSRRRRGRGRPRFFPRASPITSRPGSMTNASRAASPGRG</sequence>
<evidence type="ECO:0000313" key="2">
    <source>
        <dbReference type="EMBL" id="WOJ91224.1"/>
    </source>
</evidence>
<reference evidence="2 3" key="1">
    <citation type="submission" date="2023-10" db="EMBL/GenBank/DDBJ databases">
        <title>Novel methanotroph of the genus Methylocapsa from a subarctic wetland.</title>
        <authorList>
            <person name="Belova S.E."/>
            <person name="Oshkin I.Y."/>
            <person name="Miroshnikov K."/>
            <person name="Dedysh S.N."/>
        </authorList>
    </citation>
    <scope>NUCLEOTIDE SEQUENCE [LARGE SCALE GENOMIC DNA]</scope>
    <source>
        <strain evidence="2 3">RX1</strain>
    </source>
</reference>
<dbReference type="RefSeq" id="WP_407340818.1">
    <property type="nucleotide sequence ID" value="NZ_CP136862.1"/>
</dbReference>
<feature type="region of interest" description="Disordered" evidence="1">
    <location>
        <begin position="101"/>
        <end position="154"/>
    </location>
</feature>
<feature type="compositionally biased region" description="Basic residues" evidence="1">
    <location>
        <begin position="115"/>
        <end position="128"/>
    </location>
</feature>
<protein>
    <submittedName>
        <fullName evidence="2">Uncharacterized protein</fullName>
    </submittedName>
</protein>
<dbReference type="Proteomes" id="UP001626536">
    <property type="component" value="Chromosome"/>
</dbReference>
<feature type="compositionally biased region" description="Polar residues" evidence="1">
    <location>
        <begin position="135"/>
        <end position="147"/>
    </location>
</feature>
<proteinExistence type="predicted"/>